<evidence type="ECO:0000313" key="2">
    <source>
        <dbReference type="Proteomes" id="UP000829398"/>
    </source>
</evidence>
<name>A0ACB8L0K5_CITSI</name>
<gene>
    <name evidence="1" type="ORF">KPL71_011095</name>
</gene>
<protein>
    <submittedName>
        <fullName evidence="1">PUM-HD domain-containing protein</fullName>
    </submittedName>
</protein>
<keyword evidence="2" id="KW-1185">Reference proteome</keyword>
<proteinExistence type="predicted"/>
<accession>A0ACB8L0K5</accession>
<dbReference type="Proteomes" id="UP000829398">
    <property type="component" value="Chromosome 4"/>
</dbReference>
<dbReference type="EMBL" id="CM039173">
    <property type="protein sequence ID" value="KAH9766914.1"/>
    <property type="molecule type" value="Genomic_DNA"/>
</dbReference>
<reference evidence="2" key="1">
    <citation type="journal article" date="2023" name="Hortic. Res.">
        <title>A chromosome-level phased genome enabling allele-level studies in sweet orange: a case study on citrus Huanglongbing tolerance.</title>
        <authorList>
            <person name="Wu B."/>
            <person name="Yu Q."/>
            <person name="Deng Z."/>
            <person name="Duan Y."/>
            <person name="Luo F."/>
            <person name="Gmitter F. Jr."/>
        </authorList>
    </citation>
    <scope>NUCLEOTIDE SEQUENCE [LARGE SCALE GENOMIC DNA]</scope>
    <source>
        <strain evidence="2">cv. Valencia</strain>
    </source>
</reference>
<evidence type="ECO:0000313" key="1">
    <source>
        <dbReference type="EMBL" id="KAH9766914.1"/>
    </source>
</evidence>
<sequence>MPDISIRSSMYKSPDYVEDLGKLIREQKQQQHLQEATQVNSASAADLEKELNIYRSGSAPPTVEGSLSSIDGLFKKLSDNKGGFLNEEELRADPAYVNYYYSNVNLNPRLPPPLLSKEDWRFTQRLRGGGEVGGIGDRRKGNGSLFAVQPGFGGKEEENSGGSGGGEWGGDGLIGLPGLGLGSRQKSIAEIIQDDMSHGAPVSRHPSRPPSRNAFEDAIESSETQFAHLHHDLSSIDGLGSSANKQGMPSAQSIGTSASHSYASALGASLSRSTTPDPQLMARAPSPRIPTAGVGRASSMDKRTVSGPLPLNGVSPSLKDSAEIVAALSGLNLSTDGVADQENNSRSQNQHEIDDRHSLFNLQGDSRHMKQHPFLGRSESGHLLMHSASHSTKGSYPNMGKSGVGIDMNNASLMADGHKSALSSSNSYLKGPCTPTLNGGGNSPSHHQVMGNMNSAFSNFSLNGYSMNPSSPSMMGSPIGSGNLPPLYENAAAASAMAGNGLDARTLASLGLGPNVMAAAAELQNMNRLGNHTAGSVLQAPLMDPLYLQYLRSNEYAAAQVASLNDPAVDIGNSYMDLLGLQKAYLGALLSPQKSQYGVPYLNKSGSLNNNLYGNPAFGLGMSYPGGPLLPNSPVGSGSPVRHGDRNMRFPSGMRNLSGGVMGPWHSEAGGSLDESFASSLLDEFKSNKTKCFELSEIAGHVVEFSADQYGSRFIQQKLETATTEEKNMVFQEIMPQALSLMTDVFGNYVIQKILSKNFELLTLHGYFGTFLPQFFEHGTASQVRELADQLTGHVLTLSLQMYGCRVIQKAIEVVELDQQTQMVKELDGHIMRCVRDQNGNHVIQKCIECVPEDAIQFIVSTFYDQVVTLSTHPYGCRVIQRVLEHCHDEKTQSIMMDEILQSVCMLAQDQYGNYVVQHVLEHGKPHERSAIIKKLTGQIVQMSQQKFASNVIEKCLSFGTPAERQALVNEMLGSIEENEPLQVMMKDQFANYVVQKVLETCDDQQLELILNRIKVHLNALKKYTYGKHIVARVEKLVAAGGSVLHSIQEEDKHYDSTSCIDGIGKEVNVQLTEDSSESLSLGELWNFPNVWIVFSLFKELIPHVTAKPHPRELCLMDSVVLQLCYDGWWETLAYGRTEYVNAKNTTFLVRKDCTFEQFMARVYEVLQINPIEYSLSMKTTLRSSNTMYRACSLPMDIFNDEMVNVVLHMASDVVNYGCIPIFVTTHPRVPAENPEPLVESESSFRANESVPDIEEEVLPQQMSFQQHYSSVNENNDTIDDNGITLADVEDNVLPLGTSLGQHYSPFQNNEFRSYDDPGYNTNNTEADNVQGMNSNIEVDDRDIGHSDIPINDEDEHQYDIPVNNRENRPIPPMARSRRRTTFDPLVSLAPVLPSNLVAPDLVRSCNSADIGVGKLFAEKNELILELRKVALREKFDFKIVRSTTTRFEAHCSSESCNWRLRATRGSDEHNVPWVVRRVDNAHTCSNEVLPSGLRQVRIGLEIVRGNSAESYNLLPKYSHVLTKANEGTVTHLQRDGDDNFLYYFVALGSSIKGFTQYIRPVIAVDGTHLKGLYRGSMFVATCLDGNNQLYPLAIGVMDSENNDAWEWFMTKLHGVIGDRPELVFISDRCTAIKRAVLKAFHTAGHGVCFYHVKGNIKSKFRMSKAIWDQFEPAFINAAKAYGHEEFKRQLEGLWMLHSAAADYLENNVGTCNWARSEFEGRRYNILTTNIAESVNSLMREPRKFLVTHLVDQFRKTLQQWFYDRKIVAESMSTRLTTGTPSHQEAAPLGATSSSEGSQARARAACLRATRARDGRNVRISRATQRLSHTRCARHAHRVAFTFWIGLGIQRSGNPKIGTVEWE</sequence>
<comment type="caution">
    <text evidence="1">The sequence shown here is derived from an EMBL/GenBank/DDBJ whole genome shotgun (WGS) entry which is preliminary data.</text>
</comment>
<organism evidence="1 2">
    <name type="scientific">Citrus sinensis</name>
    <name type="common">Sweet orange</name>
    <name type="synonym">Citrus aurantium var. sinensis</name>
    <dbReference type="NCBI Taxonomy" id="2711"/>
    <lineage>
        <taxon>Eukaryota</taxon>
        <taxon>Viridiplantae</taxon>
        <taxon>Streptophyta</taxon>
        <taxon>Embryophyta</taxon>
        <taxon>Tracheophyta</taxon>
        <taxon>Spermatophyta</taxon>
        <taxon>Magnoliopsida</taxon>
        <taxon>eudicotyledons</taxon>
        <taxon>Gunneridae</taxon>
        <taxon>Pentapetalae</taxon>
        <taxon>rosids</taxon>
        <taxon>malvids</taxon>
        <taxon>Sapindales</taxon>
        <taxon>Rutaceae</taxon>
        <taxon>Aurantioideae</taxon>
        <taxon>Citrus</taxon>
    </lineage>
</organism>